<protein>
    <submittedName>
        <fullName evidence="1">Uncharacterized protein</fullName>
    </submittedName>
</protein>
<organism evidence="1 2">
    <name type="scientific">Dermacentor silvarum</name>
    <name type="common">Tick</name>
    <dbReference type="NCBI Taxonomy" id="543639"/>
    <lineage>
        <taxon>Eukaryota</taxon>
        <taxon>Metazoa</taxon>
        <taxon>Ecdysozoa</taxon>
        <taxon>Arthropoda</taxon>
        <taxon>Chelicerata</taxon>
        <taxon>Arachnida</taxon>
        <taxon>Acari</taxon>
        <taxon>Parasitiformes</taxon>
        <taxon>Ixodida</taxon>
        <taxon>Ixodoidea</taxon>
        <taxon>Ixodidae</taxon>
        <taxon>Rhipicephalinae</taxon>
        <taxon>Dermacentor</taxon>
    </lineage>
</organism>
<dbReference type="Proteomes" id="UP000821865">
    <property type="component" value="Chromosome 2"/>
</dbReference>
<keyword evidence="2" id="KW-1185">Reference proteome</keyword>
<accession>A0ACB8DGU5</accession>
<sequence length="114" mass="12992">MRVSYAFRIFSDEVWRGLFMYKEQIERSHGSINATDAFVRLMKDVIEIMTSRFPAAALRASSRKADRLAEFPEYLNEWERSAENSGFIPAITVEGLRVTLSSTLSLLQYASSTS</sequence>
<evidence type="ECO:0000313" key="1">
    <source>
        <dbReference type="EMBL" id="KAH7967096.1"/>
    </source>
</evidence>
<reference evidence="1" key="1">
    <citation type="submission" date="2020-05" db="EMBL/GenBank/DDBJ databases">
        <title>Large-scale comparative analyses of tick genomes elucidate their genetic diversity and vector capacities.</title>
        <authorList>
            <person name="Jia N."/>
            <person name="Wang J."/>
            <person name="Shi W."/>
            <person name="Du L."/>
            <person name="Sun Y."/>
            <person name="Zhan W."/>
            <person name="Jiang J."/>
            <person name="Wang Q."/>
            <person name="Zhang B."/>
            <person name="Ji P."/>
            <person name="Sakyi L.B."/>
            <person name="Cui X."/>
            <person name="Yuan T."/>
            <person name="Jiang B."/>
            <person name="Yang W."/>
            <person name="Lam T.T.-Y."/>
            <person name="Chang Q."/>
            <person name="Ding S."/>
            <person name="Wang X."/>
            <person name="Zhu J."/>
            <person name="Ruan X."/>
            <person name="Zhao L."/>
            <person name="Wei J."/>
            <person name="Que T."/>
            <person name="Du C."/>
            <person name="Cheng J."/>
            <person name="Dai P."/>
            <person name="Han X."/>
            <person name="Huang E."/>
            <person name="Gao Y."/>
            <person name="Liu J."/>
            <person name="Shao H."/>
            <person name="Ye R."/>
            <person name="Li L."/>
            <person name="Wei W."/>
            <person name="Wang X."/>
            <person name="Wang C."/>
            <person name="Yang T."/>
            <person name="Huo Q."/>
            <person name="Li W."/>
            <person name="Guo W."/>
            <person name="Chen H."/>
            <person name="Zhou L."/>
            <person name="Ni X."/>
            <person name="Tian J."/>
            <person name="Zhou Y."/>
            <person name="Sheng Y."/>
            <person name="Liu T."/>
            <person name="Pan Y."/>
            <person name="Xia L."/>
            <person name="Li J."/>
            <person name="Zhao F."/>
            <person name="Cao W."/>
        </authorList>
    </citation>
    <scope>NUCLEOTIDE SEQUENCE</scope>
    <source>
        <strain evidence="1">Dsil-2018</strain>
    </source>
</reference>
<proteinExistence type="predicted"/>
<evidence type="ECO:0000313" key="2">
    <source>
        <dbReference type="Proteomes" id="UP000821865"/>
    </source>
</evidence>
<comment type="caution">
    <text evidence="1">The sequence shown here is derived from an EMBL/GenBank/DDBJ whole genome shotgun (WGS) entry which is preliminary data.</text>
</comment>
<name>A0ACB8DGU5_DERSI</name>
<dbReference type="EMBL" id="CM023471">
    <property type="protein sequence ID" value="KAH7967096.1"/>
    <property type="molecule type" value="Genomic_DNA"/>
</dbReference>
<gene>
    <name evidence="1" type="ORF">HPB49_022613</name>
</gene>